<comment type="caution">
    <text evidence="1">The sequence shown here is derived from an EMBL/GenBank/DDBJ whole genome shotgun (WGS) entry which is preliminary data.</text>
</comment>
<name>A0A0F9QUA2_9ZZZZ</name>
<gene>
    <name evidence="1" type="ORF">LCGC14_0677130</name>
</gene>
<proteinExistence type="predicted"/>
<evidence type="ECO:0000313" key="1">
    <source>
        <dbReference type="EMBL" id="KKN46019.1"/>
    </source>
</evidence>
<dbReference type="AlphaFoldDB" id="A0A0F9QUA2"/>
<sequence>MYCCTVFEKIIENPESVYARETTFRNDKGVWWTDFSDGEYGDIRLDYCPFCGEKLK</sequence>
<accession>A0A0F9QUA2</accession>
<reference evidence="1" key="1">
    <citation type="journal article" date="2015" name="Nature">
        <title>Complex archaea that bridge the gap between prokaryotes and eukaryotes.</title>
        <authorList>
            <person name="Spang A."/>
            <person name="Saw J.H."/>
            <person name="Jorgensen S.L."/>
            <person name="Zaremba-Niedzwiedzka K."/>
            <person name="Martijn J."/>
            <person name="Lind A.E."/>
            <person name="van Eijk R."/>
            <person name="Schleper C."/>
            <person name="Guy L."/>
            <person name="Ettema T.J."/>
        </authorList>
    </citation>
    <scope>NUCLEOTIDE SEQUENCE</scope>
</reference>
<dbReference type="EMBL" id="LAZR01001353">
    <property type="protein sequence ID" value="KKN46019.1"/>
    <property type="molecule type" value="Genomic_DNA"/>
</dbReference>
<organism evidence="1">
    <name type="scientific">marine sediment metagenome</name>
    <dbReference type="NCBI Taxonomy" id="412755"/>
    <lineage>
        <taxon>unclassified sequences</taxon>
        <taxon>metagenomes</taxon>
        <taxon>ecological metagenomes</taxon>
    </lineage>
</organism>
<protein>
    <submittedName>
        <fullName evidence="1">Uncharacterized protein</fullName>
    </submittedName>
</protein>